<comment type="caution">
    <text evidence="2">The sequence shown here is derived from an EMBL/GenBank/DDBJ whole genome shotgun (WGS) entry which is preliminary data.</text>
</comment>
<dbReference type="Gene3D" id="3.40.50.1820">
    <property type="entry name" value="alpha/beta hydrolase"/>
    <property type="match status" value="2"/>
</dbReference>
<reference evidence="2 3" key="1">
    <citation type="submission" date="2020-09" db="EMBL/GenBank/DDBJ databases">
        <title>Pseudoxanthomonas sp. CAU 1598 isolated from sand of Yaerae Beach.</title>
        <authorList>
            <person name="Kim W."/>
        </authorList>
    </citation>
    <scope>NUCLEOTIDE SEQUENCE [LARGE SCALE GENOMIC DNA]</scope>
    <source>
        <strain evidence="2 3">CAU 1598</strain>
    </source>
</reference>
<proteinExistence type="predicted"/>
<dbReference type="EMBL" id="JACYTR010000024">
    <property type="protein sequence ID" value="MBD8526514.1"/>
    <property type="molecule type" value="Genomic_DNA"/>
</dbReference>
<dbReference type="SUPFAM" id="SSF53474">
    <property type="entry name" value="alpha/beta-Hydrolases"/>
    <property type="match status" value="1"/>
</dbReference>
<dbReference type="AlphaFoldDB" id="A0AAW3ZPF1"/>
<gene>
    <name evidence="2" type="ORF">IFO71_12270</name>
</gene>
<evidence type="ECO:0008006" key="4">
    <source>
        <dbReference type="Google" id="ProtNLM"/>
    </source>
</evidence>
<sequence length="344" mass="36414">MALFNLLSCRRLTALLGAMAFGLTACSESPSPIPQLTIDQDRIAVAGMSSGAYMAHQMHLAYSDRLIGAALFSGGPYGCARGDLNIALGGCMNPPDAAMPDLDSLANAVRERSADGRLAPLSGLAGDRLYIWHGKQDQVVSERISSASAALYRSLTAEVKVSEAYDSDAAHVFPTEAAGVACGGAESPYIGACGFDGAGAAIRHLYQPEQNLDPPVTAQGTLREFGAEVPNGADVPGDSRGLIYLPQQCEQGKTCGLLIVLHGCEQSLGKIGDRFARDAGFNRWADALDLVVLYPQAQSSLMPLNPKACWDWWGYTGPDYDTRQGAQMQWIAAMSRALGAPLDD</sequence>
<dbReference type="PANTHER" id="PTHR42972">
    <property type="entry name" value="TOL-PAL SYSTEM PROTEIN TOLB"/>
    <property type="match status" value="1"/>
</dbReference>
<dbReference type="PANTHER" id="PTHR42972:SF8">
    <property type="entry name" value="POLYHYDROXYBUTYRATE DEPOLYMERASE"/>
    <property type="match status" value="1"/>
</dbReference>
<name>A0AAW3ZPF1_9GAMM</name>
<dbReference type="InterPro" id="IPR029058">
    <property type="entry name" value="AB_hydrolase_fold"/>
</dbReference>
<keyword evidence="3" id="KW-1185">Reference proteome</keyword>
<protein>
    <recommendedName>
        <fullName evidence="4">Poly(3-hydroxybutyrate) depolymerase</fullName>
    </recommendedName>
</protein>
<feature type="chain" id="PRO_5043935432" description="Poly(3-hydroxybutyrate) depolymerase" evidence="1">
    <location>
        <begin position="21"/>
        <end position="344"/>
    </location>
</feature>
<evidence type="ECO:0000256" key="1">
    <source>
        <dbReference type="SAM" id="SignalP"/>
    </source>
</evidence>
<accession>A0AAW3ZPF1</accession>
<organism evidence="2 3">
    <name type="scientific">Pseudomarimonas arenosa</name>
    <dbReference type="NCBI Taxonomy" id="2774145"/>
    <lineage>
        <taxon>Bacteria</taxon>
        <taxon>Pseudomonadati</taxon>
        <taxon>Pseudomonadota</taxon>
        <taxon>Gammaproteobacteria</taxon>
        <taxon>Lysobacterales</taxon>
        <taxon>Lysobacteraceae</taxon>
        <taxon>Pseudomarimonas</taxon>
    </lineage>
</organism>
<evidence type="ECO:0000313" key="3">
    <source>
        <dbReference type="Proteomes" id="UP000613768"/>
    </source>
</evidence>
<dbReference type="Proteomes" id="UP000613768">
    <property type="component" value="Unassembled WGS sequence"/>
</dbReference>
<keyword evidence="1" id="KW-0732">Signal</keyword>
<dbReference type="RefSeq" id="WP_192029934.1">
    <property type="nucleotide sequence ID" value="NZ_JACYTR010000024.1"/>
</dbReference>
<feature type="signal peptide" evidence="1">
    <location>
        <begin position="1"/>
        <end position="20"/>
    </location>
</feature>
<evidence type="ECO:0000313" key="2">
    <source>
        <dbReference type="EMBL" id="MBD8526514.1"/>
    </source>
</evidence>